<dbReference type="PANTHER" id="PTHR40031">
    <property type="entry name" value="HYPOTHETICAL MEMBRANE SPANNING PROTEIN"/>
    <property type="match status" value="1"/>
</dbReference>
<dbReference type="AlphaFoldDB" id="A0A5N3S0B3"/>
<sequence length="333" mass="37463">MDPLTQGVLGAALSLSASKARQLKVAAALGALSGMAPDLDVLISSSQDPLLFLEFHRQFTHSLLFIPIGSFICALFLHFIFAKRYGLNFRQSWFCCALGYGIHALLDACTSYGTQLLWPISDERFAWNIISVIDPLFTLPLLALVALAIWTHKLKFAHCAMSWLAIYLVFGLVQKERAEAVGWQLAEEREHVPKVLDVKPTLANLLVWKVVYEADDKYYVDAVRVGVEVDIFHGESTAKLDLARDFPWLTHDSQQFKDVARFSRFSNGFLAQDPSNAERIIDVRYSMIPNEFSALWSIELSSLASSDAHVVYVVDRDNSPMARQKFVDMLMAR</sequence>
<dbReference type="Pfam" id="PF04307">
    <property type="entry name" value="YdjM"/>
    <property type="match status" value="1"/>
</dbReference>
<evidence type="ECO:0000313" key="2">
    <source>
        <dbReference type="EMBL" id="KAB0300274.1"/>
    </source>
</evidence>
<accession>A0A5N3S0B3</accession>
<feature type="transmembrane region" description="Helical" evidence="1">
    <location>
        <begin position="93"/>
        <end position="113"/>
    </location>
</feature>
<keyword evidence="1" id="KW-0472">Membrane</keyword>
<evidence type="ECO:0000256" key="1">
    <source>
        <dbReference type="SAM" id="Phobius"/>
    </source>
</evidence>
<feature type="transmembrane region" description="Helical" evidence="1">
    <location>
        <begin position="156"/>
        <end position="173"/>
    </location>
</feature>
<dbReference type="GO" id="GO:0016787">
    <property type="term" value="F:hydrolase activity"/>
    <property type="evidence" value="ECO:0007669"/>
    <property type="project" value="UniProtKB-KW"/>
</dbReference>
<evidence type="ECO:0000313" key="3">
    <source>
        <dbReference type="Proteomes" id="UP000326687"/>
    </source>
</evidence>
<organism evidence="2 3">
    <name type="scientific">Vibrio fortis</name>
    <dbReference type="NCBI Taxonomy" id="212667"/>
    <lineage>
        <taxon>Bacteria</taxon>
        <taxon>Pseudomonadati</taxon>
        <taxon>Pseudomonadota</taxon>
        <taxon>Gammaproteobacteria</taxon>
        <taxon>Vibrionales</taxon>
        <taxon>Vibrionaceae</taxon>
        <taxon>Vibrio</taxon>
    </lineage>
</organism>
<keyword evidence="2" id="KW-0378">Hydrolase</keyword>
<dbReference type="InterPro" id="IPR053170">
    <property type="entry name" value="Transcription_regulator"/>
</dbReference>
<proteinExistence type="predicted"/>
<name>A0A5N3S0B3_9VIBR</name>
<dbReference type="RefSeq" id="WP_150897675.1">
    <property type="nucleotide sequence ID" value="NZ_VXDD01000005.1"/>
</dbReference>
<dbReference type="Proteomes" id="UP000326687">
    <property type="component" value="Unassembled WGS sequence"/>
</dbReference>
<gene>
    <name evidence="2" type="ORF">F2Z80_24645</name>
</gene>
<dbReference type="InterPro" id="IPR007404">
    <property type="entry name" value="YdjM-like"/>
</dbReference>
<feature type="transmembrane region" description="Helical" evidence="1">
    <location>
        <begin position="59"/>
        <end position="81"/>
    </location>
</feature>
<dbReference type="PANTHER" id="PTHR40031:SF1">
    <property type="entry name" value="MEMBRANE-BOUND METAL-DEPENDENT HYDROLASE"/>
    <property type="match status" value="1"/>
</dbReference>
<feature type="transmembrane region" description="Helical" evidence="1">
    <location>
        <begin position="125"/>
        <end position="149"/>
    </location>
</feature>
<comment type="caution">
    <text evidence="2">The sequence shown here is derived from an EMBL/GenBank/DDBJ whole genome shotgun (WGS) entry which is preliminary data.</text>
</comment>
<reference evidence="2 3" key="1">
    <citation type="submission" date="2019-09" db="EMBL/GenBank/DDBJ databases">
        <title>Vibrio Fortis S7-72.</title>
        <authorList>
            <person name="Das S.K."/>
        </authorList>
    </citation>
    <scope>NUCLEOTIDE SEQUENCE [LARGE SCALE GENOMIC DNA]</scope>
    <source>
        <strain evidence="2 3">S7-72</strain>
    </source>
</reference>
<keyword evidence="1" id="KW-0812">Transmembrane</keyword>
<dbReference type="EMBL" id="VXDD01000005">
    <property type="protein sequence ID" value="KAB0300274.1"/>
    <property type="molecule type" value="Genomic_DNA"/>
</dbReference>
<keyword evidence="1" id="KW-1133">Transmembrane helix</keyword>
<protein>
    <submittedName>
        <fullName evidence="2">Metal-dependent hydrolase</fullName>
    </submittedName>
</protein>